<evidence type="ECO:0000313" key="2">
    <source>
        <dbReference type="EMBL" id="CAF1143305.1"/>
    </source>
</evidence>
<reference evidence="2" key="1">
    <citation type="submission" date="2021-02" db="EMBL/GenBank/DDBJ databases">
        <authorList>
            <person name="Nowell W R."/>
        </authorList>
    </citation>
    <scope>NUCLEOTIDE SEQUENCE</scope>
</reference>
<accession>A0A814S4Z3</accession>
<evidence type="ECO:0000313" key="4">
    <source>
        <dbReference type="EMBL" id="CAF3906927.1"/>
    </source>
</evidence>
<dbReference type="EMBL" id="CAJNOQ010006661">
    <property type="protein sequence ID" value="CAF1143305.1"/>
    <property type="molecule type" value="Genomic_DNA"/>
</dbReference>
<name>A0A814S4Z3_9BILA</name>
<keyword evidence="5" id="KW-1185">Reference proteome</keyword>
<sequence>MRTTPLGVFILYVNKKTCEDAWLYYEHLFNISTTLFDTEELTIKGIRENNQLLADQETKNIREYPANIFSLSVMNAYDRDLSRNGPFFKKPERFELCPSGLIKNGLILDGRYLNNWQRSFIKVIPSSHDQVEFEAKLRRFGVNLNDYIQLYHTSSKTKLFTLPGAQFMALHYEQYVGEYYKYVDDLFMKQEIELLLEADLIQEQIVSGQTTYILRV</sequence>
<evidence type="ECO:0000313" key="5">
    <source>
        <dbReference type="Proteomes" id="UP000663829"/>
    </source>
</evidence>
<dbReference type="Proteomes" id="UP000681722">
    <property type="component" value="Unassembled WGS sequence"/>
</dbReference>
<organism evidence="2 5">
    <name type="scientific">Didymodactylos carnosus</name>
    <dbReference type="NCBI Taxonomy" id="1234261"/>
    <lineage>
        <taxon>Eukaryota</taxon>
        <taxon>Metazoa</taxon>
        <taxon>Spiralia</taxon>
        <taxon>Gnathifera</taxon>
        <taxon>Rotifera</taxon>
        <taxon>Eurotatoria</taxon>
        <taxon>Bdelloidea</taxon>
        <taxon>Philodinida</taxon>
        <taxon>Philodinidae</taxon>
        <taxon>Didymodactylos</taxon>
    </lineage>
</organism>
<dbReference type="EMBL" id="CAJOBA010002550">
    <property type="protein sequence ID" value="CAF3649615.1"/>
    <property type="molecule type" value="Genomic_DNA"/>
</dbReference>
<dbReference type="Proteomes" id="UP000677228">
    <property type="component" value="Unassembled WGS sequence"/>
</dbReference>
<gene>
    <name evidence="2" type="ORF">GPM918_LOCUS20800</name>
    <name evidence="1" type="ORF">OVA965_LOCUS7821</name>
    <name evidence="4" type="ORF">SRO942_LOCUS20797</name>
    <name evidence="3" type="ORF">TMI583_LOCUS7817</name>
</gene>
<dbReference type="AlphaFoldDB" id="A0A814S4Z3"/>
<dbReference type="EMBL" id="CAJOBC010006661">
    <property type="protein sequence ID" value="CAF3906927.1"/>
    <property type="molecule type" value="Genomic_DNA"/>
</dbReference>
<comment type="caution">
    <text evidence="2">The sequence shown here is derived from an EMBL/GenBank/DDBJ whole genome shotgun (WGS) entry which is preliminary data.</text>
</comment>
<dbReference type="Proteomes" id="UP000682733">
    <property type="component" value="Unassembled WGS sequence"/>
</dbReference>
<protein>
    <submittedName>
        <fullName evidence="2">Uncharacterized protein</fullName>
    </submittedName>
</protein>
<dbReference type="EMBL" id="CAJNOK010002549">
    <property type="protein sequence ID" value="CAF0864792.1"/>
    <property type="molecule type" value="Genomic_DNA"/>
</dbReference>
<evidence type="ECO:0000313" key="3">
    <source>
        <dbReference type="EMBL" id="CAF3649615.1"/>
    </source>
</evidence>
<evidence type="ECO:0000313" key="1">
    <source>
        <dbReference type="EMBL" id="CAF0864792.1"/>
    </source>
</evidence>
<proteinExistence type="predicted"/>
<dbReference type="Proteomes" id="UP000663829">
    <property type="component" value="Unassembled WGS sequence"/>
</dbReference>